<proteinExistence type="predicted"/>
<dbReference type="EMBL" id="JALPTH010000007">
    <property type="protein sequence ID" value="MCK8677630.1"/>
    <property type="molecule type" value="Genomic_DNA"/>
</dbReference>
<name>A0ABT0I8H5_9ACTN</name>
<gene>
    <name evidence="1" type="ORF">M1O15_09540</name>
</gene>
<evidence type="ECO:0000313" key="2">
    <source>
        <dbReference type="Proteomes" id="UP001522868"/>
    </source>
</evidence>
<dbReference type="SUPFAM" id="SSF88946">
    <property type="entry name" value="Sigma2 domain of RNA polymerase sigma factors"/>
    <property type="match status" value="1"/>
</dbReference>
<dbReference type="InterPro" id="IPR013325">
    <property type="entry name" value="RNA_pol_sigma_r2"/>
</dbReference>
<dbReference type="Gene3D" id="1.10.1740.10">
    <property type="match status" value="1"/>
</dbReference>
<sequence length="88" mass="9790">MTNEDSARTAPGRLDELLVRVGRGDRTAFGHLYDRLTPLLLSRRRARGATPEEAEAQVTAGLVRLWRDAPGYRPGSGAMAFIWHHSHP</sequence>
<dbReference type="RefSeq" id="WP_248632865.1">
    <property type="nucleotide sequence ID" value="NZ_JALPTH010000007.1"/>
</dbReference>
<accession>A0ABT0I8H5</accession>
<comment type="caution">
    <text evidence="1">The sequence shown here is derived from an EMBL/GenBank/DDBJ whole genome shotgun (WGS) entry which is preliminary data.</text>
</comment>
<evidence type="ECO:0000313" key="1">
    <source>
        <dbReference type="EMBL" id="MCK8677630.1"/>
    </source>
</evidence>
<organism evidence="1 2">
    <name type="scientific">Streptomyces lichenis</name>
    <dbReference type="NCBI Taxonomy" id="2306967"/>
    <lineage>
        <taxon>Bacteria</taxon>
        <taxon>Bacillati</taxon>
        <taxon>Actinomycetota</taxon>
        <taxon>Actinomycetes</taxon>
        <taxon>Kitasatosporales</taxon>
        <taxon>Streptomycetaceae</taxon>
        <taxon>Streptomyces</taxon>
    </lineage>
</organism>
<dbReference type="Proteomes" id="UP001522868">
    <property type="component" value="Unassembled WGS sequence"/>
</dbReference>
<keyword evidence="2" id="KW-1185">Reference proteome</keyword>
<reference evidence="1 2" key="1">
    <citation type="submission" date="2022-04" db="EMBL/GenBank/DDBJ databases">
        <title>Streptomyces sp. nov. LCR6-01 isolated from Lichen of Dirinaria sp.</title>
        <authorList>
            <person name="Kanchanasin P."/>
            <person name="Tanasupawat S."/>
            <person name="Phongsopitanun W."/>
        </authorList>
    </citation>
    <scope>NUCLEOTIDE SEQUENCE [LARGE SCALE GENOMIC DNA]</scope>
    <source>
        <strain evidence="1 2">LCR6-01</strain>
    </source>
</reference>
<protein>
    <recommendedName>
        <fullName evidence="3">RNA polymerase subunit sigma</fullName>
    </recommendedName>
</protein>
<evidence type="ECO:0008006" key="3">
    <source>
        <dbReference type="Google" id="ProtNLM"/>
    </source>
</evidence>